<evidence type="ECO:0008006" key="9">
    <source>
        <dbReference type="Google" id="ProtNLM"/>
    </source>
</evidence>
<dbReference type="Proteomes" id="UP000472727">
    <property type="component" value="Unassembled WGS sequence"/>
</dbReference>
<evidence type="ECO:0000313" key="8">
    <source>
        <dbReference type="Proteomes" id="UP000483672"/>
    </source>
</evidence>
<feature type="domain" description="Cryptic loci regulator 2 C-terminal" evidence="2">
    <location>
        <begin position="379"/>
        <end position="455"/>
    </location>
</feature>
<dbReference type="Pfam" id="PF16761">
    <property type="entry name" value="Clr2_transil"/>
    <property type="match status" value="1"/>
</dbReference>
<evidence type="ECO:0000256" key="1">
    <source>
        <dbReference type="SAM" id="MobiDB-lite"/>
    </source>
</evidence>
<accession>A0A6G1LVT1</accession>
<dbReference type="EMBL" id="WIPF01000071">
    <property type="protein sequence ID" value="KAF3214673.1"/>
    <property type="molecule type" value="Genomic_DNA"/>
</dbReference>
<evidence type="ECO:0000259" key="2">
    <source>
        <dbReference type="Pfam" id="PF10383"/>
    </source>
</evidence>
<dbReference type="Proteomes" id="UP000483672">
    <property type="component" value="Unassembled WGS sequence"/>
</dbReference>
<evidence type="ECO:0000313" key="6">
    <source>
        <dbReference type="EMBL" id="KAF3214673.1"/>
    </source>
</evidence>
<name>A0A6G1LVT1_ORBOL</name>
<reference evidence="7 8" key="1">
    <citation type="submission" date="2019-06" db="EMBL/GenBank/DDBJ databases">
        <authorList>
            <person name="Palmer J.M."/>
        </authorList>
    </citation>
    <scope>NUCLEOTIDE SEQUENCE [LARGE SCALE GENOMIC DNA]</scope>
    <source>
        <strain evidence="5 7">TWF106</strain>
        <strain evidence="6 8">TWF191</strain>
        <strain evidence="4">TWF679</strain>
    </source>
</reference>
<dbReference type="PANTHER" id="PTHR38046:SF1">
    <property type="entry name" value="CRYPTIC LOCI REGULATOR 2"/>
    <property type="match status" value="1"/>
</dbReference>
<dbReference type="EMBL" id="WIWT01000055">
    <property type="protein sequence ID" value="KAF3206981.1"/>
    <property type="molecule type" value="Genomic_DNA"/>
</dbReference>
<evidence type="ECO:0000313" key="4">
    <source>
        <dbReference type="EMBL" id="KAF3206981.1"/>
    </source>
</evidence>
<feature type="domain" description="Cryptic loci regulator 2 N-terminal" evidence="3">
    <location>
        <begin position="89"/>
        <end position="175"/>
    </location>
</feature>
<proteinExistence type="predicted"/>
<organism evidence="6 8">
    <name type="scientific">Orbilia oligospora</name>
    <name type="common">Nematode-trapping fungus</name>
    <name type="synonym">Arthrobotrys oligospora</name>
    <dbReference type="NCBI Taxonomy" id="2813651"/>
    <lineage>
        <taxon>Eukaryota</taxon>
        <taxon>Fungi</taxon>
        <taxon>Dikarya</taxon>
        <taxon>Ascomycota</taxon>
        <taxon>Pezizomycotina</taxon>
        <taxon>Orbiliomycetes</taxon>
        <taxon>Orbiliales</taxon>
        <taxon>Orbiliaceae</taxon>
        <taxon>Orbilia</taxon>
    </lineage>
</organism>
<dbReference type="EMBL" id="WIWS01000094">
    <property type="protein sequence ID" value="KAF3208242.1"/>
    <property type="molecule type" value="Genomic_DNA"/>
</dbReference>
<dbReference type="InterPro" id="IPR018839">
    <property type="entry name" value="Tscrpt-silencing_Clr2_C"/>
</dbReference>
<feature type="region of interest" description="Disordered" evidence="1">
    <location>
        <begin position="557"/>
        <end position="589"/>
    </location>
</feature>
<dbReference type="Pfam" id="PF10383">
    <property type="entry name" value="Clr2"/>
    <property type="match status" value="1"/>
</dbReference>
<comment type="caution">
    <text evidence="6">The sequence shown here is derived from an EMBL/GenBank/DDBJ whole genome shotgun (WGS) entry which is preliminary data.</text>
</comment>
<sequence>MEPPPIFSADATVAFLSGKTRRVLTLQLPSLETSSDSFPTNIKDPQKSLKPGEKIDWFLRDDSAAVNVYRAKLGDLIAEEFGFHGSEDWMLRDLPTGYAIFTSQKGTVDDKGKLVIERQDSYLYGHQSGARYRSPKEFLPHVASIIRQNEGSLSGLPRNTTITHDPLYACICQHCTKKTRRLSQTTMSRQAELISKRRSIAIMANYQHALSERRQDLNDGAWRFRQGELVWVFEAPRKPTGSGDLEEPLRLSDPSDPDGTFGAGGRWIAGYVVGSSTAVVMGSTKPMTIDDYAEAYMVDEPEGTHYRIQKCGSDNYVKDYNLRYVLPWVKTPVKDDGRGIVIDHVSRGAAMRPSMAIFQVARKNVTPSFDGAKIIYELEGAFFGPEKIWVGDAIRIHKKNPPPPHMSVWDPASHGLMVIRKLGLAVSYTEGQPDDTPRYITLYFVGDLLSTDPPRPLDPIPFEIPFYLEKAGTDYGKWVGSADSESKSMEGIVSAPVVLSRYYDPRIMQLIDTNYQTIDSVIRVDGIMNDRALSCGFTLLNGESLRPPTTIAPLACNNNLGTPAMETPGPEDEHQSRDPGERQKRPKFH</sequence>
<dbReference type="GO" id="GO:0070824">
    <property type="term" value="C:SHREC complex"/>
    <property type="evidence" value="ECO:0007669"/>
    <property type="project" value="InterPro"/>
</dbReference>
<dbReference type="OrthoDB" id="2421327at2759"/>
<evidence type="ECO:0000313" key="5">
    <source>
        <dbReference type="EMBL" id="KAF3208242.1"/>
    </source>
</evidence>
<dbReference type="InterPro" id="IPR031915">
    <property type="entry name" value="Clr2_N"/>
</dbReference>
<dbReference type="GO" id="GO:0030466">
    <property type="term" value="P:silent mating-type cassette heterochromatin formation"/>
    <property type="evidence" value="ECO:0007669"/>
    <property type="project" value="TreeGrafter"/>
</dbReference>
<dbReference type="AlphaFoldDB" id="A0A6G1LVT1"/>
<gene>
    <name evidence="5" type="ORF">TWF106_011475</name>
    <name evidence="6" type="ORF">TWF191_009665</name>
    <name evidence="4" type="ORF">TWF679_008540</name>
</gene>
<dbReference type="GO" id="GO:0033553">
    <property type="term" value="C:rDNA heterochromatin"/>
    <property type="evidence" value="ECO:0007669"/>
    <property type="project" value="TreeGrafter"/>
</dbReference>
<dbReference type="InterPro" id="IPR038986">
    <property type="entry name" value="Clr2"/>
</dbReference>
<dbReference type="Proteomes" id="UP000614610">
    <property type="component" value="Unassembled WGS sequence"/>
</dbReference>
<evidence type="ECO:0000259" key="3">
    <source>
        <dbReference type="Pfam" id="PF16761"/>
    </source>
</evidence>
<protein>
    <recommendedName>
        <fullName evidence="9">Cryptic loci regulator 2 N-terminal domain-containing protein</fullName>
    </recommendedName>
</protein>
<dbReference type="PANTHER" id="PTHR38046">
    <property type="entry name" value="CRYPTIC LOCI REGULATOR 2"/>
    <property type="match status" value="1"/>
</dbReference>
<evidence type="ECO:0000313" key="7">
    <source>
        <dbReference type="Proteomes" id="UP000472727"/>
    </source>
</evidence>
<dbReference type="GO" id="GO:0031934">
    <property type="term" value="C:mating-type region heterochromatin"/>
    <property type="evidence" value="ECO:0007669"/>
    <property type="project" value="TreeGrafter"/>
</dbReference>
<feature type="compositionally biased region" description="Basic and acidic residues" evidence="1">
    <location>
        <begin position="571"/>
        <end position="583"/>
    </location>
</feature>